<keyword evidence="2" id="KW-1185">Reference proteome</keyword>
<dbReference type="AlphaFoldDB" id="A0A4R7ZVX2"/>
<dbReference type="RefSeq" id="WP_134168802.1">
    <property type="nucleotide sequence ID" value="NZ_SODD01000009.1"/>
</dbReference>
<dbReference type="EMBL" id="SODD01000009">
    <property type="protein sequence ID" value="TDW21018.1"/>
    <property type="molecule type" value="Genomic_DNA"/>
</dbReference>
<dbReference type="InterPro" id="IPR009736">
    <property type="entry name" value="DUF1307"/>
</dbReference>
<dbReference type="InterPro" id="IPR036699">
    <property type="entry name" value="YehR-like_sf"/>
</dbReference>
<gene>
    <name evidence="1" type="ORF">EDD63_10954</name>
</gene>
<evidence type="ECO:0000313" key="1">
    <source>
        <dbReference type="EMBL" id="TDW21018.1"/>
    </source>
</evidence>
<keyword evidence="1" id="KW-0449">Lipoprotein</keyword>
<sequence>MKKLTYLLLISLFVMSGCQSKKEETTTVCTIEQAETKATLTLEADDDTITKLTQHVATDLTSAFDQGLITEDDVNKNAKEVKEKMEATKGVTYTYTLKDNVLTEDSVFDLEEASVEDLIEAKLLEVEGSTKKGLSLKKTVANYENLEFTCKSK</sequence>
<comment type="caution">
    <text evidence="1">The sequence shown here is derived from an EMBL/GenBank/DDBJ whole genome shotgun (WGS) entry which is preliminary data.</text>
</comment>
<accession>A0A4R7ZVX2</accession>
<evidence type="ECO:0000313" key="2">
    <source>
        <dbReference type="Proteomes" id="UP000294743"/>
    </source>
</evidence>
<dbReference type="Gene3D" id="3.30.1830.10">
    <property type="entry name" value="YehR-like"/>
    <property type="match status" value="1"/>
</dbReference>
<protein>
    <submittedName>
        <fullName evidence="1">Uncharacterized lipoprotein YehR (DUF1307 family)</fullName>
    </submittedName>
</protein>
<reference evidence="1 2" key="1">
    <citation type="submission" date="2019-03" db="EMBL/GenBank/DDBJ databases">
        <title>Genomic Encyclopedia of Type Strains, Phase IV (KMG-IV): sequencing the most valuable type-strain genomes for metagenomic binning, comparative biology and taxonomic classification.</title>
        <authorList>
            <person name="Goeker M."/>
        </authorList>
    </citation>
    <scope>NUCLEOTIDE SEQUENCE [LARGE SCALE GENOMIC DNA]</scope>
    <source>
        <strain evidence="1 2">DSM 28867</strain>
    </source>
</reference>
<dbReference type="Pfam" id="PF06998">
    <property type="entry name" value="DUF1307"/>
    <property type="match status" value="1"/>
</dbReference>
<organism evidence="1 2">
    <name type="scientific">Breznakia blatticola</name>
    <dbReference type="NCBI Taxonomy" id="1754012"/>
    <lineage>
        <taxon>Bacteria</taxon>
        <taxon>Bacillati</taxon>
        <taxon>Bacillota</taxon>
        <taxon>Erysipelotrichia</taxon>
        <taxon>Erysipelotrichales</taxon>
        <taxon>Erysipelotrichaceae</taxon>
        <taxon>Breznakia</taxon>
    </lineage>
</organism>
<dbReference type="OrthoDB" id="7059061at2"/>
<dbReference type="Proteomes" id="UP000294743">
    <property type="component" value="Unassembled WGS sequence"/>
</dbReference>
<dbReference type="PROSITE" id="PS51257">
    <property type="entry name" value="PROKAR_LIPOPROTEIN"/>
    <property type="match status" value="1"/>
</dbReference>
<dbReference type="SUPFAM" id="SSF160704">
    <property type="entry name" value="YehR-like"/>
    <property type="match status" value="1"/>
</dbReference>
<name>A0A4R7ZVX2_9FIRM</name>
<proteinExistence type="predicted"/>